<dbReference type="Proteomes" id="UP001189429">
    <property type="component" value="Unassembled WGS sequence"/>
</dbReference>
<evidence type="ECO:0000313" key="2">
    <source>
        <dbReference type="EMBL" id="CAK0853385.1"/>
    </source>
</evidence>
<gene>
    <name evidence="2" type="ORF">PCOR1329_LOCUS44882</name>
</gene>
<protein>
    <submittedName>
        <fullName evidence="2">Uncharacterized protein</fullName>
    </submittedName>
</protein>
<name>A0ABN9U3H5_9DINO</name>
<reference evidence="2" key="1">
    <citation type="submission" date="2023-10" db="EMBL/GenBank/DDBJ databases">
        <authorList>
            <person name="Chen Y."/>
            <person name="Shah S."/>
            <person name="Dougan E. K."/>
            <person name="Thang M."/>
            <person name="Chan C."/>
        </authorList>
    </citation>
    <scope>NUCLEOTIDE SEQUENCE [LARGE SCALE GENOMIC DNA]</scope>
</reference>
<accession>A0ABN9U3H5</accession>
<feature type="region of interest" description="Disordered" evidence="1">
    <location>
        <begin position="34"/>
        <end position="79"/>
    </location>
</feature>
<feature type="compositionally biased region" description="Gly residues" evidence="1">
    <location>
        <begin position="56"/>
        <end position="71"/>
    </location>
</feature>
<comment type="caution">
    <text evidence="2">The sequence shown here is derived from an EMBL/GenBank/DDBJ whole genome shotgun (WGS) entry which is preliminary data.</text>
</comment>
<proteinExistence type="predicted"/>
<keyword evidence="3" id="KW-1185">Reference proteome</keyword>
<dbReference type="EMBL" id="CAUYUJ010015393">
    <property type="protein sequence ID" value="CAK0853385.1"/>
    <property type="molecule type" value="Genomic_DNA"/>
</dbReference>
<sequence>MAQRQHTGAAPGRTGLWCAAPGGDVDARRARGALTAPPMGRRGQPRPAEGRPWAGSGFGRPGLPRAGGPGARGERAGGQALVRTSRRGRLRLPAS</sequence>
<evidence type="ECO:0000313" key="3">
    <source>
        <dbReference type="Proteomes" id="UP001189429"/>
    </source>
</evidence>
<evidence type="ECO:0000256" key="1">
    <source>
        <dbReference type="SAM" id="MobiDB-lite"/>
    </source>
</evidence>
<organism evidence="2 3">
    <name type="scientific">Prorocentrum cordatum</name>
    <dbReference type="NCBI Taxonomy" id="2364126"/>
    <lineage>
        <taxon>Eukaryota</taxon>
        <taxon>Sar</taxon>
        <taxon>Alveolata</taxon>
        <taxon>Dinophyceae</taxon>
        <taxon>Prorocentrales</taxon>
        <taxon>Prorocentraceae</taxon>
        <taxon>Prorocentrum</taxon>
    </lineage>
</organism>